<comment type="similarity">
    <text evidence="3">Belongs to the bacterial solute-binding protein SsuA/TauA family.</text>
</comment>
<dbReference type="SUPFAM" id="SSF53850">
    <property type="entry name" value="Periplasmic binding protein-like II"/>
    <property type="match status" value="1"/>
</dbReference>
<gene>
    <name evidence="11" type="ORF">G9U51_00605</name>
</gene>
<keyword evidence="12" id="KW-1185">Reference proteome</keyword>
<feature type="signal peptide" evidence="10">
    <location>
        <begin position="1"/>
        <end position="24"/>
    </location>
</feature>
<dbReference type="Pfam" id="PF13379">
    <property type="entry name" value="NMT1_2"/>
    <property type="match status" value="1"/>
</dbReference>
<proteinExistence type="inferred from homology"/>
<keyword evidence="5" id="KW-1003">Cell membrane</keyword>
<dbReference type="RefSeq" id="WP_166191698.1">
    <property type="nucleotide sequence ID" value="NZ_JAAOIV010000001.1"/>
</dbReference>
<keyword evidence="4" id="KW-0813">Transport</keyword>
<evidence type="ECO:0000256" key="2">
    <source>
        <dbReference type="ARBA" id="ARBA00004533"/>
    </source>
</evidence>
<accession>A0A967AWK5</accession>
<dbReference type="EMBL" id="JAAOIV010000001">
    <property type="protein sequence ID" value="NHN54284.1"/>
    <property type="molecule type" value="Genomic_DNA"/>
</dbReference>
<keyword evidence="7 10" id="KW-0732">Signal</keyword>
<keyword evidence="8" id="KW-0472">Membrane</keyword>
<dbReference type="GO" id="GO:0042597">
    <property type="term" value="C:periplasmic space"/>
    <property type="evidence" value="ECO:0007669"/>
    <property type="project" value="UniProtKB-SubCell"/>
</dbReference>
<dbReference type="GO" id="GO:0042626">
    <property type="term" value="F:ATPase-coupled transmembrane transporter activity"/>
    <property type="evidence" value="ECO:0007669"/>
    <property type="project" value="InterPro"/>
</dbReference>
<dbReference type="InterPro" id="IPR044527">
    <property type="entry name" value="NrtA/CpmA_ABC-bd_dom"/>
</dbReference>
<dbReference type="AlphaFoldDB" id="A0A967AWK5"/>
<comment type="subcellular location">
    <subcellularLocation>
        <location evidence="2">Cell inner membrane</location>
    </subcellularLocation>
    <subcellularLocation>
        <location evidence="1">Periplasm</location>
    </subcellularLocation>
</comment>
<reference evidence="11" key="1">
    <citation type="submission" date="2020-03" db="EMBL/GenBank/DDBJ databases">
        <title>Draft sequencing of Calidifontibacter sp. DB0510.</title>
        <authorList>
            <person name="Kim D.-U."/>
        </authorList>
    </citation>
    <scope>NUCLEOTIDE SEQUENCE</scope>
    <source>
        <strain evidence="11">DB0510</strain>
    </source>
</reference>
<feature type="chain" id="PRO_5039703556" evidence="10">
    <location>
        <begin position="25"/>
        <end position="363"/>
    </location>
</feature>
<dbReference type="Proteomes" id="UP000744769">
    <property type="component" value="Unassembled WGS sequence"/>
</dbReference>
<dbReference type="InterPro" id="IPR010067">
    <property type="entry name" value="ABC_SsuA_sub-bd"/>
</dbReference>
<dbReference type="PANTHER" id="PTHR30024">
    <property type="entry name" value="ALIPHATIC SULFONATES-BINDING PROTEIN-RELATED"/>
    <property type="match status" value="1"/>
</dbReference>
<evidence type="ECO:0000256" key="3">
    <source>
        <dbReference type="ARBA" id="ARBA00010742"/>
    </source>
</evidence>
<protein>
    <submittedName>
        <fullName evidence="11">ABC transporter substrate-binding protein</fullName>
    </submittedName>
</protein>
<dbReference type="PROSITE" id="PS51318">
    <property type="entry name" value="TAT"/>
    <property type="match status" value="1"/>
</dbReference>
<evidence type="ECO:0000256" key="10">
    <source>
        <dbReference type="SAM" id="SignalP"/>
    </source>
</evidence>
<evidence type="ECO:0000256" key="4">
    <source>
        <dbReference type="ARBA" id="ARBA00022448"/>
    </source>
</evidence>
<evidence type="ECO:0000256" key="1">
    <source>
        <dbReference type="ARBA" id="ARBA00004418"/>
    </source>
</evidence>
<evidence type="ECO:0000313" key="12">
    <source>
        <dbReference type="Proteomes" id="UP000744769"/>
    </source>
</evidence>
<evidence type="ECO:0000256" key="9">
    <source>
        <dbReference type="ARBA" id="ARBA00024031"/>
    </source>
</evidence>
<evidence type="ECO:0000256" key="6">
    <source>
        <dbReference type="ARBA" id="ARBA00022519"/>
    </source>
</evidence>
<dbReference type="CDD" id="cd13553">
    <property type="entry name" value="PBP2_NrtA_CpmA_like"/>
    <property type="match status" value="1"/>
</dbReference>
<dbReference type="PANTHER" id="PTHR30024:SF47">
    <property type="entry name" value="TAURINE-BINDING PERIPLASMIC PROTEIN"/>
    <property type="match status" value="1"/>
</dbReference>
<sequence>MTHAASRRQFLALPLLGAAGVALSACSRRAAGATPSSAASTAAAKTLRLGYFPNLTHAVPVLGVAGGAYAKALGATALKTQTFNAGPSATEALLAGSIDAVYLGPNPAINAYSKSRGAVRLIAGGASGGAALVVHPSITSVAQLAGKRIATPQLGGTQDIAAKYFLRRNGFTVNGSGAKNVQVIAQENSQTLQLFKEGSIDGGWLPEPWATRLQIQGGGKVLVDERTQWKGGQFVTTNLLVAKTFLTQYPETVKALLTAHVQTVQQINGDRTKAATDLDAALAKLTGKKLPAGVASAALAKVTVGWDPYAASLQQVADHAIEIGLLKKTDLRGIYDLAPLNAVLKAASLPAVSDAGLGTKGNS</sequence>
<keyword evidence="6" id="KW-0997">Cell inner membrane</keyword>
<evidence type="ECO:0000256" key="7">
    <source>
        <dbReference type="ARBA" id="ARBA00022729"/>
    </source>
</evidence>
<dbReference type="PROSITE" id="PS51257">
    <property type="entry name" value="PROKAR_LIPOPROTEIN"/>
    <property type="match status" value="1"/>
</dbReference>
<dbReference type="InterPro" id="IPR006311">
    <property type="entry name" value="TAT_signal"/>
</dbReference>
<organism evidence="11 12">
    <name type="scientific">Metallococcus carri</name>
    <dbReference type="NCBI Taxonomy" id="1656884"/>
    <lineage>
        <taxon>Bacteria</taxon>
        <taxon>Bacillati</taxon>
        <taxon>Actinomycetota</taxon>
        <taxon>Actinomycetes</taxon>
        <taxon>Micrococcales</taxon>
        <taxon>Dermacoccaceae</taxon>
        <taxon>Metallococcus</taxon>
    </lineage>
</organism>
<comment type="similarity">
    <text evidence="9">Belongs to the CmpA/NrtA family.</text>
</comment>
<evidence type="ECO:0000313" key="11">
    <source>
        <dbReference type="EMBL" id="NHN54284.1"/>
    </source>
</evidence>
<dbReference type="NCBIfam" id="TIGR01728">
    <property type="entry name" value="SsuA_fam"/>
    <property type="match status" value="1"/>
</dbReference>
<evidence type="ECO:0000256" key="8">
    <source>
        <dbReference type="ARBA" id="ARBA00023136"/>
    </source>
</evidence>
<comment type="caution">
    <text evidence="11">The sequence shown here is derived from an EMBL/GenBank/DDBJ whole genome shotgun (WGS) entry which is preliminary data.</text>
</comment>
<evidence type="ECO:0000256" key="5">
    <source>
        <dbReference type="ARBA" id="ARBA00022475"/>
    </source>
</evidence>
<dbReference type="GO" id="GO:0005886">
    <property type="term" value="C:plasma membrane"/>
    <property type="evidence" value="ECO:0007669"/>
    <property type="project" value="UniProtKB-SubCell"/>
</dbReference>
<dbReference type="Gene3D" id="3.40.190.10">
    <property type="entry name" value="Periplasmic binding protein-like II"/>
    <property type="match status" value="2"/>
</dbReference>
<name>A0A967AWK5_9MICO</name>